<evidence type="ECO:0000313" key="3">
    <source>
        <dbReference type="Proteomes" id="UP000601435"/>
    </source>
</evidence>
<sequence length="137" mass="14810">MARTTFLLAVVCLAQLGASVRQNMDLASRTLTALHTTEPSPFEEILKEPGMKECGKAIEAVQSHPAHREVFRPEREPQCGLVGTVKCTLSFVGTNLTEPSCCPPACLEPAAFEGFQKLQTIFMCPVPDCKITVSTTG</sequence>
<keyword evidence="3" id="KW-1185">Reference proteome</keyword>
<dbReference type="OrthoDB" id="407573at2759"/>
<evidence type="ECO:0000313" key="2">
    <source>
        <dbReference type="EMBL" id="CAE7555702.1"/>
    </source>
</evidence>
<gene>
    <name evidence="2" type="ORF">SNEC2469_LOCUS16028</name>
</gene>
<organism evidence="2 3">
    <name type="scientific">Symbiodinium necroappetens</name>
    <dbReference type="NCBI Taxonomy" id="1628268"/>
    <lineage>
        <taxon>Eukaryota</taxon>
        <taxon>Sar</taxon>
        <taxon>Alveolata</taxon>
        <taxon>Dinophyceae</taxon>
        <taxon>Suessiales</taxon>
        <taxon>Symbiodiniaceae</taxon>
        <taxon>Symbiodinium</taxon>
    </lineage>
</organism>
<comment type="caution">
    <text evidence="2">The sequence shown here is derived from an EMBL/GenBank/DDBJ whole genome shotgun (WGS) entry which is preliminary data.</text>
</comment>
<keyword evidence="1" id="KW-0732">Signal</keyword>
<feature type="signal peptide" evidence="1">
    <location>
        <begin position="1"/>
        <end position="19"/>
    </location>
</feature>
<dbReference type="EMBL" id="CAJNJA010026164">
    <property type="protein sequence ID" value="CAE7555702.1"/>
    <property type="molecule type" value="Genomic_DNA"/>
</dbReference>
<name>A0A812U3I4_9DINO</name>
<protein>
    <submittedName>
        <fullName evidence="2">Uncharacterized protein</fullName>
    </submittedName>
</protein>
<dbReference type="Proteomes" id="UP000601435">
    <property type="component" value="Unassembled WGS sequence"/>
</dbReference>
<dbReference type="AlphaFoldDB" id="A0A812U3I4"/>
<feature type="chain" id="PRO_5032419752" evidence="1">
    <location>
        <begin position="20"/>
        <end position="137"/>
    </location>
</feature>
<proteinExistence type="predicted"/>
<evidence type="ECO:0000256" key="1">
    <source>
        <dbReference type="SAM" id="SignalP"/>
    </source>
</evidence>
<accession>A0A812U3I4</accession>
<reference evidence="2" key="1">
    <citation type="submission" date="2021-02" db="EMBL/GenBank/DDBJ databases">
        <authorList>
            <person name="Dougan E. K."/>
            <person name="Rhodes N."/>
            <person name="Thang M."/>
            <person name="Chan C."/>
        </authorList>
    </citation>
    <scope>NUCLEOTIDE SEQUENCE</scope>
</reference>